<proteinExistence type="predicted"/>
<gene>
    <name evidence="2" type="ORF">ADIWIN_2225</name>
</gene>
<reference evidence="2 3" key="1">
    <citation type="journal article" date="2013" name="Genome Announc.">
        <title>Draft Genome Sequence of Winogradskyella psychrotolerans RS-3T, Isolated from the Marine Transect of Kongsfjorden, Ny-Alesund, Svalbard, Arctic Ocean.</title>
        <authorList>
            <person name="Kumar Pinnaka A."/>
            <person name="Ara S."/>
            <person name="Singh A."/>
            <person name="Shivaji S."/>
        </authorList>
    </citation>
    <scope>NUCLEOTIDE SEQUENCE [LARGE SCALE GENOMIC DNA]</scope>
    <source>
        <strain evidence="2 3">RS-3</strain>
    </source>
</reference>
<accession>S7X181</accession>
<evidence type="ECO:0000313" key="2">
    <source>
        <dbReference type="EMBL" id="EPR72774.1"/>
    </source>
</evidence>
<dbReference type="Proteomes" id="UP000014962">
    <property type="component" value="Unassembled WGS sequence"/>
</dbReference>
<evidence type="ECO:0000313" key="3">
    <source>
        <dbReference type="Proteomes" id="UP000014962"/>
    </source>
</evidence>
<evidence type="ECO:0000259" key="1">
    <source>
        <dbReference type="Pfam" id="PF00310"/>
    </source>
</evidence>
<keyword evidence="2" id="KW-0560">Oxidoreductase</keyword>
<dbReference type="STRING" id="641526.ADIWIN_2225"/>
<dbReference type="InterPro" id="IPR017932">
    <property type="entry name" value="GATase_2_dom"/>
</dbReference>
<name>S7X181_9FLAO</name>
<organism evidence="2 3">
    <name type="scientific">Winogradskyella psychrotolerans RS-3</name>
    <dbReference type="NCBI Taxonomy" id="641526"/>
    <lineage>
        <taxon>Bacteria</taxon>
        <taxon>Pseudomonadati</taxon>
        <taxon>Bacteroidota</taxon>
        <taxon>Flavobacteriia</taxon>
        <taxon>Flavobacteriales</taxon>
        <taxon>Flavobacteriaceae</taxon>
        <taxon>Winogradskyella</taxon>
    </lineage>
</organism>
<dbReference type="EMBL" id="ATMR01000099">
    <property type="protein sequence ID" value="EPR72774.1"/>
    <property type="molecule type" value="Genomic_DNA"/>
</dbReference>
<dbReference type="Gene3D" id="3.60.20.10">
    <property type="entry name" value="Glutamine Phosphoribosylpyrophosphate, subunit 1, domain 1"/>
    <property type="match status" value="1"/>
</dbReference>
<protein>
    <submittedName>
        <fullName evidence="2">Glutamate synthase [NADPH] large chain</fullName>
        <ecNumber evidence="2">1.4.1.13</ecNumber>
    </submittedName>
</protein>
<dbReference type="EC" id="1.4.1.13" evidence="2"/>
<dbReference type="GO" id="GO:0004355">
    <property type="term" value="F:glutamate synthase (NADPH) activity"/>
    <property type="evidence" value="ECO:0007669"/>
    <property type="project" value="UniProtKB-EC"/>
</dbReference>
<dbReference type="InterPro" id="IPR029055">
    <property type="entry name" value="Ntn_hydrolases_N"/>
</dbReference>
<dbReference type="AlphaFoldDB" id="S7X181"/>
<feature type="domain" description="Glutamine amidotransferase type-2" evidence="1">
    <location>
        <begin position="4"/>
        <end position="52"/>
    </location>
</feature>
<dbReference type="PATRIC" id="fig|641526.4.peg.2207"/>
<keyword evidence="3" id="KW-1185">Reference proteome</keyword>
<dbReference type="SUPFAM" id="SSF56235">
    <property type="entry name" value="N-terminal nucleophile aminohydrolases (Ntn hydrolases)"/>
    <property type="match status" value="1"/>
</dbReference>
<dbReference type="eggNOG" id="COG0067">
    <property type="taxonomic scope" value="Bacteria"/>
</dbReference>
<sequence>MTVAGILIQLPHTFLKEVTQRLGFGLPEEGFYGVGMVFFPKQQTTIQKVQIKLK</sequence>
<comment type="caution">
    <text evidence="2">The sequence shown here is derived from an EMBL/GenBank/DDBJ whole genome shotgun (WGS) entry which is preliminary data.</text>
</comment>
<dbReference type="Pfam" id="PF00310">
    <property type="entry name" value="GATase_2"/>
    <property type="match status" value="1"/>
</dbReference>
<dbReference type="RefSeq" id="WP_020895400.1">
    <property type="nucleotide sequence ID" value="NZ_ATMR01000099.1"/>
</dbReference>